<keyword evidence="4" id="KW-1185">Reference proteome</keyword>
<protein>
    <submittedName>
        <fullName evidence="2 3">Uncharacterized protein</fullName>
    </submittedName>
</protein>
<sequence length="95" mass="10300">MWQRDWSPPHAQLAGASDFSTQHAQGGGYQAGTVVLHLHVRHGGHYLPATLATLALCTSPLPHRQPVHDRDVALRALSYLIPTQDEAPGEDSVCD</sequence>
<reference evidence="2" key="3">
    <citation type="submission" date="2010-09" db="EMBL/GenBank/DDBJ databases">
        <title>Annotation of Gaeumannomyces graminis var. tritici R3-111a-1.</title>
        <authorList>
            <consortium name="The Broad Institute Genome Sequencing Platform"/>
            <person name="Ma L.-J."/>
            <person name="Dead R."/>
            <person name="Young S.K."/>
            <person name="Zeng Q."/>
            <person name="Gargeya S."/>
            <person name="Fitzgerald M."/>
            <person name="Haas B."/>
            <person name="Abouelleil A."/>
            <person name="Alvarado L."/>
            <person name="Arachchi H.M."/>
            <person name="Berlin A."/>
            <person name="Brown A."/>
            <person name="Chapman S.B."/>
            <person name="Chen Z."/>
            <person name="Dunbar C."/>
            <person name="Freedman E."/>
            <person name="Gearin G."/>
            <person name="Gellesch M."/>
            <person name="Goldberg J."/>
            <person name="Griggs A."/>
            <person name="Gujja S."/>
            <person name="Heiman D."/>
            <person name="Howarth C."/>
            <person name="Larson L."/>
            <person name="Lui A."/>
            <person name="MacDonald P.J.P."/>
            <person name="Mehta T."/>
            <person name="Montmayeur A."/>
            <person name="Murphy C."/>
            <person name="Neiman D."/>
            <person name="Pearson M."/>
            <person name="Priest M."/>
            <person name="Roberts A."/>
            <person name="Saif S."/>
            <person name="Shea T."/>
            <person name="Shenoy N."/>
            <person name="Sisk P."/>
            <person name="Stolte C."/>
            <person name="Sykes S."/>
            <person name="Yandava C."/>
            <person name="Wortman J."/>
            <person name="Nusbaum C."/>
            <person name="Birren B."/>
        </authorList>
    </citation>
    <scope>NUCLEOTIDE SEQUENCE</scope>
    <source>
        <strain evidence="2">R3-111a-1</strain>
    </source>
</reference>
<name>J3NIJ9_GAET3</name>
<dbReference type="RefSeq" id="XP_009217101.1">
    <property type="nucleotide sequence ID" value="XM_009218837.1"/>
</dbReference>
<evidence type="ECO:0000313" key="2">
    <source>
        <dbReference type="EMBL" id="EJT81092.1"/>
    </source>
</evidence>
<accession>J3NIJ9</accession>
<reference evidence="3" key="5">
    <citation type="submission" date="2018-04" db="UniProtKB">
        <authorList>
            <consortium name="EnsemblFungi"/>
        </authorList>
    </citation>
    <scope>IDENTIFICATION</scope>
    <source>
        <strain evidence="3">R3-111a-1</strain>
    </source>
</reference>
<reference evidence="4" key="1">
    <citation type="submission" date="2010-07" db="EMBL/GenBank/DDBJ databases">
        <title>The genome sequence of Gaeumannomyces graminis var. tritici strain R3-111a-1.</title>
        <authorList>
            <consortium name="The Broad Institute Genome Sequencing Platform"/>
            <person name="Ma L.-J."/>
            <person name="Dead R."/>
            <person name="Young S."/>
            <person name="Zeng Q."/>
            <person name="Koehrsen M."/>
            <person name="Alvarado L."/>
            <person name="Berlin A."/>
            <person name="Chapman S.B."/>
            <person name="Chen Z."/>
            <person name="Freedman E."/>
            <person name="Gellesch M."/>
            <person name="Goldberg J."/>
            <person name="Griggs A."/>
            <person name="Gujja S."/>
            <person name="Heilman E.R."/>
            <person name="Heiman D."/>
            <person name="Hepburn T."/>
            <person name="Howarth C."/>
            <person name="Jen D."/>
            <person name="Larson L."/>
            <person name="Mehta T."/>
            <person name="Neiman D."/>
            <person name="Pearson M."/>
            <person name="Roberts A."/>
            <person name="Saif S."/>
            <person name="Shea T."/>
            <person name="Shenoy N."/>
            <person name="Sisk P."/>
            <person name="Stolte C."/>
            <person name="Sykes S."/>
            <person name="Walk T."/>
            <person name="White J."/>
            <person name="Yandava C."/>
            <person name="Haas B."/>
            <person name="Nusbaum C."/>
            <person name="Birren B."/>
        </authorList>
    </citation>
    <scope>NUCLEOTIDE SEQUENCE [LARGE SCALE GENOMIC DNA]</scope>
    <source>
        <strain evidence="4">R3-111a-1</strain>
    </source>
</reference>
<evidence type="ECO:0000256" key="1">
    <source>
        <dbReference type="SAM" id="MobiDB-lite"/>
    </source>
</evidence>
<organism evidence="2">
    <name type="scientific">Gaeumannomyces tritici (strain R3-111a-1)</name>
    <name type="common">Wheat and barley take-all root rot fungus</name>
    <name type="synonym">Gaeumannomyces graminis var. tritici</name>
    <dbReference type="NCBI Taxonomy" id="644352"/>
    <lineage>
        <taxon>Eukaryota</taxon>
        <taxon>Fungi</taxon>
        <taxon>Dikarya</taxon>
        <taxon>Ascomycota</taxon>
        <taxon>Pezizomycotina</taxon>
        <taxon>Sordariomycetes</taxon>
        <taxon>Sordariomycetidae</taxon>
        <taxon>Magnaporthales</taxon>
        <taxon>Magnaporthaceae</taxon>
        <taxon>Gaeumannomyces</taxon>
    </lineage>
</organism>
<evidence type="ECO:0000313" key="4">
    <source>
        <dbReference type="Proteomes" id="UP000006039"/>
    </source>
</evidence>
<dbReference type="EMBL" id="GL385395">
    <property type="protein sequence ID" value="EJT81092.1"/>
    <property type="molecule type" value="Genomic_DNA"/>
</dbReference>
<proteinExistence type="predicted"/>
<gene>
    <name evidence="3" type="primary">20341536</name>
    <name evidence="2" type="ORF">GGTG_01078</name>
</gene>
<feature type="region of interest" description="Disordered" evidence="1">
    <location>
        <begin position="1"/>
        <end position="25"/>
    </location>
</feature>
<dbReference type="HOGENOM" id="CLU_2372916_0_0_1"/>
<dbReference type="AlphaFoldDB" id="J3NIJ9"/>
<dbReference type="Proteomes" id="UP000006039">
    <property type="component" value="Unassembled WGS sequence"/>
</dbReference>
<reference evidence="2" key="2">
    <citation type="submission" date="2010-07" db="EMBL/GenBank/DDBJ databases">
        <authorList>
            <consortium name="The Broad Institute Genome Sequencing Platform"/>
            <consortium name="Broad Institute Genome Sequencing Center for Infectious Disease"/>
            <person name="Ma L.-J."/>
            <person name="Dead R."/>
            <person name="Young S."/>
            <person name="Zeng Q."/>
            <person name="Koehrsen M."/>
            <person name="Alvarado L."/>
            <person name="Berlin A."/>
            <person name="Chapman S.B."/>
            <person name="Chen Z."/>
            <person name="Freedman E."/>
            <person name="Gellesch M."/>
            <person name="Goldberg J."/>
            <person name="Griggs A."/>
            <person name="Gujja S."/>
            <person name="Heilman E.R."/>
            <person name="Heiman D."/>
            <person name="Hepburn T."/>
            <person name="Howarth C."/>
            <person name="Jen D."/>
            <person name="Larson L."/>
            <person name="Mehta T."/>
            <person name="Neiman D."/>
            <person name="Pearson M."/>
            <person name="Roberts A."/>
            <person name="Saif S."/>
            <person name="Shea T."/>
            <person name="Shenoy N."/>
            <person name="Sisk P."/>
            <person name="Stolte C."/>
            <person name="Sykes S."/>
            <person name="Walk T."/>
            <person name="White J."/>
            <person name="Yandava C."/>
            <person name="Haas B."/>
            <person name="Nusbaum C."/>
            <person name="Birren B."/>
        </authorList>
    </citation>
    <scope>NUCLEOTIDE SEQUENCE</scope>
    <source>
        <strain evidence="2">R3-111a-1</strain>
    </source>
</reference>
<dbReference type="GeneID" id="20341536"/>
<evidence type="ECO:0000313" key="3">
    <source>
        <dbReference type="EnsemblFungi" id="EJT81092"/>
    </source>
</evidence>
<dbReference type="EnsemblFungi" id="EJT81092">
    <property type="protein sequence ID" value="EJT81092"/>
    <property type="gene ID" value="GGTG_01078"/>
</dbReference>
<dbReference type="VEuPathDB" id="FungiDB:GGTG_01078"/>
<reference evidence="3" key="4">
    <citation type="journal article" date="2015" name="G3 (Bethesda)">
        <title>Genome sequences of three phytopathogenic species of the Magnaporthaceae family of fungi.</title>
        <authorList>
            <person name="Okagaki L.H."/>
            <person name="Nunes C.C."/>
            <person name="Sailsbery J."/>
            <person name="Clay B."/>
            <person name="Brown D."/>
            <person name="John T."/>
            <person name="Oh Y."/>
            <person name="Young N."/>
            <person name="Fitzgerald M."/>
            <person name="Haas B.J."/>
            <person name="Zeng Q."/>
            <person name="Young S."/>
            <person name="Adiconis X."/>
            <person name="Fan L."/>
            <person name="Levin J.Z."/>
            <person name="Mitchell T.K."/>
            <person name="Okubara P.A."/>
            <person name="Farman M.L."/>
            <person name="Kohn L.M."/>
            <person name="Birren B."/>
            <person name="Ma L.-J."/>
            <person name="Dean R.A."/>
        </authorList>
    </citation>
    <scope>NUCLEOTIDE SEQUENCE</scope>
    <source>
        <strain evidence="3">R3-111a-1</strain>
    </source>
</reference>